<dbReference type="NCBIfam" id="TIGR02604">
    <property type="entry name" value="Piru_Ver_Nterm"/>
    <property type="match status" value="1"/>
</dbReference>
<dbReference type="InterPro" id="IPR013428">
    <property type="entry name" value="Membrane-bound_put_N"/>
</dbReference>
<dbReference type="Gene3D" id="2.60.120.260">
    <property type="entry name" value="Galactose-binding domain-like"/>
    <property type="match status" value="1"/>
</dbReference>
<evidence type="ECO:0000259" key="7">
    <source>
        <dbReference type="Pfam" id="PF23500"/>
    </source>
</evidence>
<gene>
    <name evidence="8" type="ORF">EG028_07485</name>
</gene>
<evidence type="ECO:0000313" key="9">
    <source>
        <dbReference type="Proteomes" id="UP000279089"/>
    </source>
</evidence>
<dbReference type="SUPFAM" id="SSF49503">
    <property type="entry name" value="Cupredoxins"/>
    <property type="match status" value="1"/>
</dbReference>
<dbReference type="AlphaFoldDB" id="A0A3N4MDZ5"/>
<evidence type="ECO:0000259" key="6">
    <source>
        <dbReference type="Pfam" id="PF06283"/>
    </source>
</evidence>
<feature type="domain" description="DUF7133" evidence="7">
    <location>
        <begin position="269"/>
        <end position="651"/>
    </location>
</feature>
<dbReference type="GO" id="GO:0005507">
    <property type="term" value="F:copper ion binding"/>
    <property type="evidence" value="ECO:0007669"/>
    <property type="project" value="InterPro"/>
</dbReference>
<dbReference type="InterPro" id="IPR000923">
    <property type="entry name" value="BlueCu_1"/>
</dbReference>
<keyword evidence="1" id="KW-0813">Transport</keyword>
<dbReference type="Pfam" id="PF06283">
    <property type="entry name" value="ThuA"/>
    <property type="match status" value="1"/>
</dbReference>
<dbReference type="InterPro" id="IPR016024">
    <property type="entry name" value="ARM-type_fold"/>
</dbReference>
<evidence type="ECO:0000256" key="1">
    <source>
        <dbReference type="ARBA" id="ARBA00022448"/>
    </source>
</evidence>
<dbReference type="CDD" id="cd04233">
    <property type="entry name" value="Auracyanin"/>
    <property type="match status" value="1"/>
</dbReference>
<dbReference type="Pfam" id="PF13646">
    <property type="entry name" value="HEAT_2"/>
    <property type="match status" value="1"/>
</dbReference>
<dbReference type="InterPro" id="IPR011041">
    <property type="entry name" value="Quinoprot_gluc/sorb_DH_b-prop"/>
</dbReference>
<dbReference type="InterPro" id="IPR011989">
    <property type="entry name" value="ARM-like"/>
</dbReference>
<dbReference type="Pfam" id="PF23500">
    <property type="entry name" value="DUF7133"/>
    <property type="match status" value="1"/>
</dbReference>
<dbReference type="Gene3D" id="2.60.40.420">
    <property type="entry name" value="Cupredoxins - blue copper proteins"/>
    <property type="match status" value="1"/>
</dbReference>
<dbReference type="OrthoDB" id="9808161at2"/>
<dbReference type="SUPFAM" id="SSF50952">
    <property type="entry name" value="Soluble quinoprotein glucose dehydrogenase"/>
    <property type="match status" value="1"/>
</dbReference>
<dbReference type="SUPFAM" id="SSF52317">
    <property type="entry name" value="Class I glutamine amidotransferase-like"/>
    <property type="match status" value="1"/>
</dbReference>
<dbReference type="InterPro" id="IPR029062">
    <property type="entry name" value="Class_I_gatase-like"/>
</dbReference>
<dbReference type="SUPFAM" id="SSF49785">
    <property type="entry name" value="Galactose-binding domain-like"/>
    <property type="match status" value="1"/>
</dbReference>
<proteinExistence type="predicted"/>
<sequence>MTIRFHVFVLLLIVLASCGKPRSGSIEVLFLGHASEHHHSEKYMPMLASALATEGIHFTYTDDPASLNKENLEQFDALMIYANHDSITPGQEKALVDYVKSGKGLVPLHCASYCFRNSPAYIDMVGGQFQNHDTGTFTATIINKEHPVTKGLEEFPTWDETYVHTRLSEDRTVLMERVEGVHREPWTWVKEYGSGRVFYTAYGHDERTWSNPGFHKLVENGILWAVGDKVRSNWEKQRKDLPKLAYRDEANIPNYEKRDPAPKYQLPLSPEASAKLIQVPPGFDLELFASEPDIINPISMAWDEKGRLWVIETVDYPNSVRDDKGVGDDRIKICEDTDRDGKADKFTIFADNLNIPTSLVFYNGGVIVSQAPHFLYLKDTNGDGKADERKVLIDGWGTFDTHAGPSNLQYGMDNHIWGAVGYSGFKGTVGGSFREFGQGLYRFSPDAKYFEFMTGTSNNTWGMAFTEQNDVFGSTANNTHSVFMGIPQNALQGVEGAAITGSVKIDGHYAMHPITQHVRQVDVFGGFTAAAGHYFYTADSYPEQYRQAAFVCEPTGHLVHIAKIEKQGAGFKEKDGWNLFASADEWVSPVEAKAGPDGAVWILDWYNFIVQHNPTPTPERGGYAAVNGKGNAYENPLRDKTHGRIWRVVYRKGKKPAKVELSKDKPEGLLKALESDNLFWRLTAQRLLVERKDTAVVPDLEKLASGDEPAAALHALWTIDGLGASAGSRNTIQGALKHKDPAVRKAAIQILGKYPRSEQEILASGILKDADANTRLAAIVSLTEAAPSEAIGRELYNMSLEDAVKQDEWLSKAVYAAASRHRKGFISAFLAASPDFSIKPPVAANRSAAVLDDAGWKEMALPTLIEDAGLDIDGVIWFRRVIDVPAAAAGKKAVLSLGPVDDSDETFVNGVSIGKTEKAWSKPRSYTIPAGVLKAGRNVIAVKVEDTGNGGGIYGKAEDLFLETGGTKIALKGPWKYDVEKVARGGSRQLFKDMPLGEVFVRTYLNKQEPVAGNNSSTGVPATVIHIKVIKNEMKYDLKSFTVVAGTPVEIVFENPDFMQHNLVIAQQGALETVGRSADKLAADPNGAEMQYVPSMTEVLHSTRLVNPQESVTLQFTAPAKAGDYPYVCTFPGHWRIMNGVMKVVEP</sequence>
<accession>A0A3N4MDZ5</accession>
<dbReference type="RefSeq" id="WP_120514965.1">
    <property type="nucleotide sequence ID" value="NZ_QXZY01000002.1"/>
</dbReference>
<keyword evidence="2" id="KW-0479">Metal-binding</keyword>
<dbReference type="Gene3D" id="3.40.50.880">
    <property type="match status" value="1"/>
</dbReference>
<feature type="domain" description="Blue (type 1) copper" evidence="5">
    <location>
        <begin position="1026"/>
        <end position="1144"/>
    </location>
</feature>
<evidence type="ECO:0000256" key="4">
    <source>
        <dbReference type="ARBA" id="ARBA00023008"/>
    </source>
</evidence>
<protein>
    <submittedName>
        <fullName evidence="8">Dehydrogenase</fullName>
    </submittedName>
</protein>
<evidence type="ECO:0000256" key="3">
    <source>
        <dbReference type="ARBA" id="ARBA00022982"/>
    </source>
</evidence>
<keyword evidence="3" id="KW-0249">Electron transport</keyword>
<dbReference type="PANTHER" id="PTHR33546:SF1">
    <property type="entry name" value="LARGE, MULTIFUNCTIONAL SECRETED PROTEIN"/>
    <property type="match status" value="1"/>
</dbReference>
<dbReference type="InterPro" id="IPR028871">
    <property type="entry name" value="BlueCu_1_BS"/>
</dbReference>
<dbReference type="PROSITE" id="PS51257">
    <property type="entry name" value="PROKAR_LIPOPROTEIN"/>
    <property type="match status" value="1"/>
</dbReference>
<dbReference type="GO" id="GO:0009055">
    <property type="term" value="F:electron transfer activity"/>
    <property type="evidence" value="ECO:0007669"/>
    <property type="project" value="InterPro"/>
</dbReference>
<dbReference type="Pfam" id="PF00127">
    <property type="entry name" value="Copper-bind"/>
    <property type="match status" value="1"/>
</dbReference>
<organism evidence="8 9">
    <name type="scientific">Chitinophaga barathri</name>
    <dbReference type="NCBI Taxonomy" id="1647451"/>
    <lineage>
        <taxon>Bacteria</taxon>
        <taxon>Pseudomonadati</taxon>
        <taxon>Bacteroidota</taxon>
        <taxon>Chitinophagia</taxon>
        <taxon>Chitinophagales</taxon>
        <taxon>Chitinophagaceae</taxon>
        <taxon>Chitinophaga</taxon>
    </lineage>
</organism>
<dbReference type="EMBL" id="RMBX01000003">
    <property type="protein sequence ID" value="RPD41991.1"/>
    <property type="molecule type" value="Genomic_DNA"/>
</dbReference>
<evidence type="ECO:0000259" key="5">
    <source>
        <dbReference type="Pfam" id="PF00127"/>
    </source>
</evidence>
<dbReference type="InterPro" id="IPR011042">
    <property type="entry name" value="6-blade_b-propeller_TolB-like"/>
</dbReference>
<dbReference type="Proteomes" id="UP000279089">
    <property type="component" value="Unassembled WGS sequence"/>
</dbReference>
<dbReference type="InterPro" id="IPR008979">
    <property type="entry name" value="Galactose-bd-like_sf"/>
</dbReference>
<dbReference type="InterPro" id="IPR055557">
    <property type="entry name" value="DUF7133"/>
</dbReference>
<dbReference type="Gene3D" id="1.25.10.10">
    <property type="entry name" value="Leucine-rich Repeat Variant"/>
    <property type="match status" value="1"/>
</dbReference>
<dbReference type="SUPFAM" id="SSF48371">
    <property type="entry name" value="ARM repeat"/>
    <property type="match status" value="1"/>
</dbReference>
<evidence type="ECO:0000256" key="2">
    <source>
        <dbReference type="ARBA" id="ARBA00022723"/>
    </source>
</evidence>
<dbReference type="Gene3D" id="2.120.10.30">
    <property type="entry name" value="TolB, C-terminal domain"/>
    <property type="match status" value="1"/>
</dbReference>
<dbReference type="InterPro" id="IPR008972">
    <property type="entry name" value="Cupredoxin"/>
</dbReference>
<keyword evidence="4" id="KW-0186">Copper</keyword>
<dbReference type="PANTHER" id="PTHR33546">
    <property type="entry name" value="LARGE, MULTIFUNCTIONAL SECRETED PROTEIN-RELATED"/>
    <property type="match status" value="1"/>
</dbReference>
<reference evidence="9" key="1">
    <citation type="submission" date="2018-11" db="EMBL/GenBank/DDBJ databases">
        <title>Chitinophaga lutea sp.nov., isolate from arsenic contaminated soil.</title>
        <authorList>
            <person name="Zong Y."/>
        </authorList>
    </citation>
    <scope>NUCLEOTIDE SEQUENCE [LARGE SCALE GENOMIC DNA]</scope>
    <source>
        <strain evidence="9">YLT18</strain>
    </source>
</reference>
<dbReference type="PROSITE" id="PS00196">
    <property type="entry name" value="COPPER_BLUE"/>
    <property type="match status" value="1"/>
</dbReference>
<comment type="caution">
    <text evidence="8">The sequence shown here is derived from an EMBL/GenBank/DDBJ whole genome shotgun (WGS) entry which is preliminary data.</text>
</comment>
<keyword evidence="9" id="KW-1185">Reference proteome</keyword>
<feature type="domain" description="ThuA-like" evidence="6">
    <location>
        <begin position="28"/>
        <end position="225"/>
    </location>
</feature>
<name>A0A3N4MDZ5_9BACT</name>
<dbReference type="InterPro" id="IPR029010">
    <property type="entry name" value="ThuA-like"/>
</dbReference>
<evidence type="ECO:0000313" key="8">
    <source>
        <dbReference type="EMBL" id="RPD41991.1"/>
    </source>
</evidence>